<dbReference type="PROSITE" id="PS01186">
    <property type="entry name" value="EGF_2"/>
    <property type="match status" value="1"/>
</dbReference>
<dbReference type="PANTHER" id="PTHR46513:SF44">
    <property type="entry name" value="LDL RECEPTOR RELATED PROTEIN 4"/>
    <property type="match status" value="1"/>
</dbReference>
<feature type="repeat" description="LDL-receptor class B" evidence="1">
    <location>
        <begin position="484"/>
        <end position="528"/>
    </location>
</feature>
<dbReference type="InterPro" id="IPR011042">
    <property type="entry name" value="6-blade_b-propeller_TolB-like"/>
</dbReference>
<dbReference type="FunFam" id="2.120.10.30:FF:000132">
    <property type="entry name" value="Uncharacterized protein"/>
    <property type="match status" value="3"/>
</dbReference>
<evidence type="ECO:0000256" key="1">
    <source>
        <dbReference type="PROSITE-ProRule" id="PRU00461"/>
    </source>
</evidence>
<proteinExistence type="predicted"/>
<organism evidence="6 7">
    <name type="scientific">Patella caerulea</name>
    <name type="common">Rayed Mediterranean limpet</name>
    <dbReference type="NCBI Taxonomy" id="87958"/>
    <lineage>
        <taxon>Eukaryota</taxon>
        <taxon>Metazoa</taxon>
        <taxon>Spiralia</taxon>
        <taxon>Lophotrochozoa</taxon>
        <taxon>Mollusca</taxon>
        <taxon>Gastropoda</taxon>
        <taxon>Patellogastropoda</taxon>
        <taxon>Patelloidea</taxon>
        <taxon>Patellidae</taxon>
        <taxon>Patella</taxon>
    </lineage>
</organism>
<accession>A0AAN8KH70</accession>
<feature type="repeat" description="LDL-receptor class B" evidence="1">
    <location>
        <begin position="126"/>
        <end position="170"/>
    </location>
</feature>
<dbReference type="InterPro" id="IPR050778">
    <property type="entry name" value="Cueball_EGF_LRP_Nidogen"/>
</dbReference>
<feature type="chain" id="PRO_5043032768" description="EGF-like domain-containing protein" evidence="4">
    <location>
        <begin position="21"/>
        <end position="1152"/>
    </location>
</feature>
<dbReference type="SUPFAM" id="SSF63825">
    <property type="entry name" value="YWTD domain"/>
    <property type="match status" value="3"/>
</dbReference>
<feature type="transmembrane region" description="Helical" evidence="3">
    <location>
        <begin position="1070"/>
        <end position="1092"/>
    </location>
</feature>
<feature type="region of interest" description="Disordered" evidence="2">
    <location>
        <begin position="983"/>
        <end position="1023"/>
    </location>
</feature>
<reference evidence="6 7" key="1">
    <citation type="submission" date="2024-01" db="EMBL/GenBank/DDBJ databases">
        <title>The genome of the rayed Mediterranean limpet Patella caerulea (Linnaeus, 1758).</title>
        <authorList>
            <person name="Anh-Thu Weber A."/>
            <person name="Halstead-Nussloch G."/>
        </authorList>
    </citation>
    <scope>NUCLEOTIDE SEQUENCE [LARGE SCALE GENOMIC DNA]</scope>
    <source>
        <strain evidence="6">AATW-2023a</strain>
        <tissue evidence="6">Whole specimen</tissue>
    </source>
</reference>
<evidence type="ECO:0000256" key="2">
    <source>
        <dbReference type="SAM" id="MobiDB-lite"/>
    </source>
</evidence>
<comment type="caution">
    <text evidence="6">The sequence shown here is derived from an EMBL/GenBank/DDBJ whole genome shotgun (WGS) entry which is preliminary data.</text>
</comment>
<dbReference type="InterPro" id="IPR000742">
    <property type="entry name" value="EGF"/>
</dbReference>
<dbReference type="SUPFAM" id="SSF57184">
    <property type="entry name" value="Growth factor receptor domain"/>
    <property type="match status" value="1"/>
</dbReference>
<feature type="signal peptide" evidence="4">
    <location>
        <begin position="1"/>
        <end position="20"/>
    </location>
</feature>
<name>A0AAN8KH70_PATCE</name>
<feature type="repeat" description="LDL-receptor class B" evidence="1">
    <location>
        <begin position="171"/>
        <end position="214"/>
    </location>
</feature>
<keyword evidence="7" id="KW-1185">Reference proteome</keyword>
<keyword evidence="4" id="KW-0732">Signal</keyword>
<dbReference type="PROSITE" id="PS51120">
    <property type="entry name" value="LDLRB"/>
    <property type="match status" value="7"/>
</dbReference>
<evidence type="ECO:0000259" key="5">
    <source>
        <dbReference type="PROSITE" id="PS01186"/>
    </source>
</evidence>
<dbReference type="SMART" id="SM00181">
    <property type="entry name" value="EGF"/>
    <property type="match status" value="3"/>
</dbReference>
<evidence type="ECO:0000313" key="7">
    <source>
        <dbReference type="Proteomes" id="UP001347796"/>
    </source>
</evidence>
<gene>
    <name evidence="6" type="ORF">SNE40_001294</name>
</gene>
<dbReference type="AlphaFoldDB" id="A0AAN8KH70"/>
<evidence type="ECO:0000313" key="6">
    <source>
        <dbReference type="EMBL" id="KAK6195981.1"/>
    </source>
</evidence>
<dbReference type="InterPro" id="IPR009030">
    <property type="entry name" value="Growth_fac_rcpt_cys_sf"/>
</dbReference>
<feature type="repeat" description="LDL-receptor class B" evidence="1">
    <location>
        <begin position="215"/>
        <end position="257"/>
    </location>
</feature>
<evidence type="ECO:0000256" key="3">
    <source>
        <dbReference type="SAM" id="Phobius"/>
    </source>
</evidence>
<dbReference type="Gene3D" id="2.120.10.30">
    <property type="entry name" value="TolB, C-terminal domain"/>
    <property type="match status" value="3"/>
</dbReference>
<feature type="domain" description="EGF-like" evidence="5">
    <location>
        <begin position="650"/>
        <end position="665"/>
    </location>
</feature>
<feature type="repeat" description="LDL-receptor class B" evidence="1">
    <location>
        <begin position="441"/>
        <end position="483"/>
    </location>
</feature>
<dbReference type="SUPFAM" id="SSF57196">
    <property type="entry name" value="EGF/Laminin"/>
    <property type="match status" value="1"/>
</dbReference>
<protein>
    <recommendedName>
        <fullName evidence="5">EGF-like domain-containing protein</fullName>
    </recommendedName>
</protein>
<dbReference type="SMART" id="SM00135">
    <property type="entry name" value="LY"/>
    <property type="match status" value="13"/>
</dbReference>
<keyword evidence="3" id="KW-1133">Transmembrane helix</keyword>
<dbReference type="Pfam" id="PF00058">
    <property type="entry name" value="Ldl_recept_b"/>
    <property type="match status" value="4"/>
</dbReference>
<dbReference type="InterPro" id="IPR000033">
    <property type="entry name" value="LDLR_classB_rpt"/>
</dbReference>
<keyword evidence="3" id="KW-0472">Membrane</keyword>
<dbReference type="PANTHER" id="PTHR46513">
    <property type="entry name" value="VITELLOGENIN RECEPTOR-LIKE PROTEIN-RELATED-RELATED"/>
    <property type="match status" value="1"/>
</dbReference>
<feature type="repeat" description="LDL-receptor class B" evidence="1">
    <location>
        <begin position="804"/>
        <end position="848"/>
    </location>
</feature>
<dbReference type="EMBL" id="JAZGQO010000001">
    <property type="protein sequence ID" value="KAK6195981.1"/>
    <property type="molecule type" value="Genomic_DNA"/>
</dbReference>
<dbReference type="Proteomes" id="UP001347796">
    <property type="component" value="Unassembled WGS sequence"/>
</dbReference>
<sequence length="1152" mass="129912">MDFRWCLCLLIVLFINYCGSIRHGQNLIWAQTPTKRFSVSRLVGIEGDPAEWVTTGTVKVHHISAPHSGWEFKALAYQYSTQTLYWSESMNKHIQGLVLNGTTDTNKMVSGVSPDVEGLAVDWISNNLYWTDSLFNWIKMAPLKSNVSSYKIIVQDGLDNPHGIAVHPHKGYLIWTDWGERPRIELADLLGQNRRILVDTDIYHPRGVVIDYKENRLFWVDSKKDTIESVAFNGMDRKTIVTQDGSNFYAIAQYDKYVFVTEQSKGHLKIFDKNTGNNYISYKLTYIPYAIIMYDEGSQVGDSSECDDFSCDQICVNDPIAGPSCLCGDGFSTTDDGKTCDAEMKFSMPSHVYAISDAICQYPANLAYISLTNVTLDNQCYLDDRRGYLALTFDARNHNLYFSANNTKTISRVRLELGSNATTIIGGTGVVRGLALDWIAGNLYWTDSTFKVIKVARKDGTFQKIVISTDLKSPLGIAVHPKRGQIYWTDTGSSPKVEKSFMDGSNRTLIMDSKNLGSPNHIFIDFVKDRLYWSDSVLNHVRCYDLITGRITVFFSLEKSKFYGISIFKDFLLWTDTDSMNGLHVARIDQKKKIRGIIHPADGIAADLITYDEQNQPLFNENTTDTSPCQFENNECQQLCLRGPNMTYYCECGLGYSLDDNMKTCSSTVIRNNFLIVTDAYQKQIYQIGTTNGVVHAIDMTIRHQPIAVDFDPIRLRVYWSDNTARIIKGANLDGKFPDLVAGLSEKSVADGLAVDFINRLLYYTDTGLDTINVISLDDYQQKVVLFSKDLDEPRAIVVLPNDGTMYWTDWGFNPKIETAEMDGTNRETFLLLEKDSWPNGLTVDRKEKVLYWADAKYNKIESVSINDQTTRRVILQQTENAHYFGLAIMGSYLYITDWKKTYISRISKDGGTLEQFGPKQFTRLYGIYGYNSSELVRGNSMCLNNNCEHLCLPKPNGYHACRCRTGFVLNNDLQTCTIESNTTSTPTTSFTPSSKSSTRKSSIINTSTLPSTTTTTTTTTTTFTPSTTYSKRIISTSTSFPKQVSTEVMPSITTVSGYNDGGGLPTGSIVAIVIFVIIALIIVIVIGVVAYRKYYSYNIPHGRLVEDTKVNHFYRITYPDNNKDELTIDSGIENPTFDCFNDEEERNKTTF</sequence>
<keyword evidence="3" id="KW-0812">Transmembrane</keyword>
<feature type="repeat" description="LDL-receptor class B" evidence="1">
    <location>
        <begin position="849"/>
        <end position="893"/>
    </location>
</feature>
<evidence type="ECO:0000256" key="4">
    <source>
        <dbReference type="SAM" id="SignalP"/>
    </source>
</evidence>